<organism evidence="1 2">
    <name type="scientific">Flavobacterium sediminis</name>
    <dbReference type="NCBI Taxonomy" id="2201181"/>
    <lineage>
        <taxon>Bacteria</taxon>
        <taxon>Pseudomonadati</taxon>
        <taxon>Bacteroidota</taxon>
        <taxon>Flavobacteriia</taxon>
        <taxon>Flavobacteriales</taxon>
        <taxon>Flavobacteriaceae</taxon>
        <taxon>Flavobacterium</taxon>
    </lineage>
</organism>
<proteinExistence type="predicted"/>
<keyword evidence="2" id="KW-1185">Reference proteome</keyword>
<dbReference type="OrthoDB" id="9888577at2"/>
<gene>
    <name evidence="1" type="ORF">DI487_04220</name>
</gene>
<evidence type="ECO:0000313" key="2">
    <source>
        <dbReference type="Proteomes" id="UP000245429"/>
    </source>
</evidence>
<dbReference type="RefSeq" id="WP_109568561.1">
    <property type="nucleotide sequence ID" value="NZ_CP029463.1"/>
</dbReference>
<protein>
    <submittedName>
        <fullName evidence="1">Uncharacterized protein</fullName>
    </submittedName>
</protein>
<sequence length="173" mass="20517">MNNLEETYQHLGITCKHELNISDFKTLANDLSQKLHLNIEMVYDSSSILFDKTISINGVTEKVFLRERISLLIPEIKYELVQEEFRFIIYEDFIELRIKIPIDYSHLLLLKNEDQLTKIELFKKIINQLKILGIDKLHIFVFGEFELGENKNYCWKNVIPAINKCNNHFEIII</sequence>
<accession>A0A2U8QSN7</accession>
<dbReference type="AlphaFoldDB" id="A0A2U8QSN7"/>
<evidence type="ECO:0000313" key="1">
    <source>
        <dbReference type="EMBL" id="AWM13158.1"/>
    </source>
</evidence>
<reference evidence="1 2" key="1">
    <citation type="submission" date="2018-05" db="EMBL/GenBank/DDBJ databases">
        <title>Flavobacterium sp. MEBiC07310.</title>
        <authorList>
            <person name="Baek K."/>
        </authorList>
    </citation>
    <scope>NUCLEOTIDE SEQUENCE [LARGE SCALE GENOMIC DNA]</scope>
    <source>
        <strain evidence="1 2">MEBiC07310</strain>
    </source>
</reference>
<dbReference type="EMBL" id="CP029463">
    <property type="protein sequence ID" value="AWM13158.1"/>
    <property type="molecule type" value="Genomic_DNA"/>
</dbReference>
<dbReference type="KEGG" id="fse:DI487_04220"/>
<name>A0A2U8QSN7_9FLAO</name>
<dbReference type="Proteomes" id="UP000245429">
    <property type="component" value="Chromosome"/>
</dbReference>